<dbReference type="Pfam" id="PF04024">
    <property type="entry name" value="PspC"/>
    <property type="match status" value="1"/>
</dbReference>
<evidence type="ECO:0000256" key="5">
    <source>
        <dbReference type="ARBA" id="ARBA00023136"/>
    </source>
</evidence>
<dbReference type="STRING" id="634771.SAMN04488128_1021237"/>
<proteinExistence type="predicted"/>
<protein>
    <submittedName>
        <fullName evidence="12">Phage shock protein C (PspC) family protein</fullName>
    </submittedName>
</protein>
<gene>
    <name evidence="12" type="ORF">SAMN04488128_1021237</name>
</gene>
<comment type="subcellular location">
    <subcellularLocation>
        <location evidence="1">Cell membrane</location>
        <topology evidence="1">Single-pass membrane protein</topology>
    </subcellularLocation>
</comment>
<evidence type="ECO:0000256" key="3">
    <source>
        <dbReference type="ARBA" id="ARBA00022692"/>
    </source>
</evidence>
<feature type="region of interest" description="Disordered" evidence="7">
    <location>
        <begin position="528"/>
        <end position="559"/>
    </location>
</feature>
<dbReference type="InterPro" id="IPR007168">
    <property type="entry name" value="Phageshock_PspC_N"/>
</dbReference>
<organism evidence="12 13">
    <name type="scientific">Chitinophaga eiseniae</name>
    <dbReference type="NCBI Taxonomy" id="634771"/>
    <lineage>
        <taxon>Bacteria</taxon>
        <taxon>Pseudomonadati</taxon>
        <taxon>Bacteroidota</taxon>
        <taxon>Chitinophagia</taxon>
        <taxon>Chitinophagales</taxon>
        <taxon>Chitinophagaceae</taxon>
        <taxon>Chitinophaga</taxon>
    </lineage>
</organism>
<dbReference type="EMBL" id="FUWZ01000002">
    <property type="protein sequence ID" value="SKA16288.1"/>
    <property type="molecule type" value="Genomic_DNA"/>
</dbReference>
<evidence type="ECO:0000256" key="8">
    <source>
        <dbReference type="SAM" id="Phobius"/>
    </source>
</evidence>
<keyword evidence="3 8" id="KW-0812">Transmembrane</keyword>
<dbReference type="OrthoDB" id="5772680at2"/>
<keyword evidence="13" id="KW-1185">Reference proteome</keyword>
<feature type="domain" description="PspC-related ToastRack" evidence="11">
    <location>
        <begin position="403"/>
        <end position="506"/>
    </location>
</feature>
<feature type="transmembrane region" description="Helical" evidence="8">
    <location>
        <begin position="327"/>
        <end position="351"/>
    </location>
</feature>
<name>A0A1T4RKL1_9BACT</name>
<dbReference type="AlphaFoldDB" id="A0A1T4RKL1"/>
<reference evidence="13" key="1">
    <citation type="submission" date="2017-02" db="EMBL/GenBank/DDBJ databases">
        <authorList>
            <person name="Varghese N."/>
            <person name="Submissions S."/>
        </authorList>
    </citation>
    <scope>NUCLEOTIDE SEQUENCE [LARGE SCALE GENOMIC DNA]</scope>
    <source>
        <strain evidence="13">DSM 22224</strain>
    </source>
</reference>
<evidence type="ECO:0000256" key="4">
    <source>
        <dbReference type="ARBA" id="ARBA00022989"/>
    </source>
</evidence>
<keyword evidence="4 8" id="KW-1133">Transmembrane helix</keyword>
<evidence type="ECO:0000256" key="1">
    <source>
        <dbReference type="ARBA" id="ARBA00004162"/>
    </source>
</evidence>
<keyword evidence="2" id="KW-1003">Cell membrane</keyword>
<evidence type="ECO:0000259" key="11">
    <source>
        <dbReference type="Pfam" id="PF22744"/>
    </source>
</evidence>
<keyword evidence="6" id="KW-0175">Coiled coil</keyword>
<sequence>MKKIININLSSRLIPIEDSAYELLRQYLDSLKSYFSKEEGGDEIVADIESRIAELFQDKLKKGAHCITDEDVAAVKVSMGTPEQFDDAAAGGGAQSQTTNDDAFFMPRPRKRFYRDPDNKVLSGVCGGLGAYFNVDPVIFRVIFVLLAIGGFGTGVLVYFILWVATPSADTAAEKLEMRGEKVDLNNIKTTIQEELNNMKDQMKNVGKNVGKDFQNFSQGRGKQVGNDLERFFVNLVNGLGKVLVFVTKGFFYFLAVVILICLIVTGIAIAISSAALFPLKNFLLTPHTVQSFLFWPALVLLIGIPVVALLIFIVRKLTGMKQGNRYAGYSLSFLWLLGLVFAGIVGASLAKDFRRRSNLSAEKVAIQQPSQNKLTLRVAPGIFNNGDFSWFDDNLVVADDTTMINIVKLRVEKSANDSFGVELFRYSQGRTLSQANKLASDIHFSLRQEDSVLYIPQGFSLPPHSTFRGQRLVMVVKVPVGKNLEVDDDIYRHFSFDKYGRRYNDDDWYIDADNDGYRNHTRLKMTPDGVTEESNTTKAQRDSTEATYHYKGNDTTHR</sequence>
<dbReference type="InterPro" id="IPR054321">
    <property type="entry name" value="PspC-rel_TM"/>
</dbReference>
<accession>A0A1T4RKL1</accession>
<dbReference type="InterPro" id="IPR054319">
    <property type="entry name" value="PspC-rel_ToastRack"/>
</dbReference>
<dbReference type="GO" id="GO:0005886">
    <property type="term" value="C:plasma membrane"/>
    <property type="evidence" value="ECO:0007669"/>
    <property type="project" value="UniProtKB-SubCell"/>
</dbReference>
<feature type="domain" description="PspC-related transmembrane region" evidence="10">
    <location>
        <begin position="216"/>
        <end position="354"/>
    </location>
</feature>
<feature type="coiled-coil region" evidence="6">
    <location>
        <begin position="182"/>
        <end position="209"/>
    </location>
</feature>
<evidence type="ECO:0000256" key="7">
    <source>
        <dbReference type="SAM" id="MobiDB-lite"/>
    </source>
</evidence>
<feature type="transmembrane region" description="Helical" evidence="8">
    <location>
        <begin position="251"/>
        <end position="273"/>
    </location>
</feature>
<evidence type="ECO:0000313" key="12">
    <source>
        <dbReference type="EMBL" id="SKA16288.1"/>
    </source>
</evidence>
<dbReference type="InterPro" id="IPR052027">
    <property type="entry name" value="PspC"/>
</dbReference>
<feature type="transmembrane region" description="Helical" evidence="8">
    <location>
        <begin position="293"/>
        <end position="315"/>
    </location>
</feature>
<evidence type="ECO:0000259" key="9">
    <source>
        <dbReference type="Pfam" id="PF04024"/>
    </source>
</evidence>
<evidence type="ECO:0000259" key="10">
    <source>
        <dbReference type="Pfam" id="PF22571"/>
    </source>
</evidence>
<dbReference type="PANTHER" id="PTHR33885:SF3">
    <property type="entry name" value="PHAGE SHOCK PROTEIN C"/>
    <property type="match status" value="1"/>
</dbReference>
<evidence type="ECO:0000256" key="6">
    <source>
        <dbReference type="SAM" id="Coils"/>
    </source>
</evidence>
<feature type="transmembrane region" description="Helical" evidence="8">
    <location>
        <begin position="138"/>
        <end position="165"/>
    </location>
</feature>
<dbReference type="Pfam" id="PF22571">
    <property type="entry name" value="LiaI-LiaF-TM_PspC"/>
    <property type="match status" value="1"/>
</dbReference>
<feature type="domain" description="Phage shock protein PspC N-terminal" evidence="9">
    <location>
        <begin position="111"/>
        <end position="168"/>
    </location>
</feature>
<dbReference type="RefSeq" id="WP_078669714.1">
    <property type="nucleotide sequence ID" value="NZ_FUWZ01000002.1"/>
</dbReference>
<keyword evidence="5 8" id="KW-0472">Membrane</keyword>
<dbReference type="Pfam" id="PF22744">
    <property type="entry name" value="Toast-rack_PspC-Cterm"/>
    <property type="match status" value="1"/>
</dbReference>
<dbReference type="Proteomes" id="UP000190367">
    <property type="component" value="Unassembled WGS sequence"/>
</dbReference>
<evidence type="ECO:0000313" key="13">
    <source>
        <dbReference type="Proteomes" id="UP000190367"/>
    </source>
</evidence>
<evidence type="ECO:0000256" key="2">
    <source>
        <dbReference type="ARBA" id="ARBA00022475"/>
    </source>
</evidence>
<dbReference type="PANTHER" id="PTHR33885">
    <property type="entry name" value="PHAGE SHOCK PROTEIN C"/>
    <property type="match status" value="1"/>
</dbReference>